<dbReference type="EMBL" id="JAWDGP010001519">
    <property type="protein sequence ID" value="KAK3790823.1"/>
    <property type="molecule type" value="Genomic_DNA"/>
</dbReference>
<proteinExistence type="predicted"/>
<keyword evidence="2" id="KW-1185">Reference proteome</keyword>
<gene>
    <name evidence="1" type="ORF">RRG08_038313</name>
</gene>
<comment type="caution">
    <text evidence="1">The sequence shown here is derived from an EMBL/GenBank/DDBJ whole genome shotgun (WGS) entry which is preliminary data.</text>
</comment>
<dbReference type="AlphaFoldDB" id="A0AAE1AN84"/>
<evidence type="ECO:0000313" key="2">
    <source>
        <dbReference type="Proteomes" id="UP001283361"/>
    </source>
</evidence>
<dbReference type="Proteomes" id="UP001283361">
    <property type="component" value="Unassembled WGS sequence"/>
</dbReference>
<accession>A0AAE1AN84</accession>
<protein>
    <submittedName>
        <fullName evidence="1">Uncharacterized protein</fullName>
    </submittedName>
</protein>
<evidence type="ECO:0000313" key="1">
    <source>
        <dbReference type="EMBL" id="KAK3790823.1"/>
    </source>
</evidence>
<name>A0AAE1AN84_9GAST</name>
<reference evidence="1" key="1">
    <citation type="journal article" date="2023" name="G3 (Bethesda)">
        <title>A reference genome for the long-term kleptoplast-retaining sea slug Elysia crispata morphotype clarki.</title>
        <authorList>
            <person name="Eastman K.E."/>
            <person name="Pendleton A.L."/>
            <person name="Shaikh M.A."/>
            <person name="Suttiyut T."/>
            <person name="Ogas R."/>
            <person name="Tomko P."/>
            <person name="Gavelis G."/>
            <person name="Widhalm J.R."/>
            <person name="Wisecaver J.H."/>
        </authorList>
    </citation>
    <scope>NUCLEOTIDE SEQUENCE</scope>
    <source>
        <strain evidence="1">ECLA1</strain>
    </source>
</reference>
<sequence length="94" mass="10991">MPRILGKRFECDPIIPRRRQNEAALNLFKPSCNVVGVCRELVQCSPRVRRQLHEQTVQEETRQTSRGLDLISLPPRLVDLLLRTIWEVIPSYLK</sequence>
<organism evidence="1 2">
    <name type="scientific">Elysia crispata</name>
    <name type="common">lettuce slug</name>
    <dbReference type="NCBI Taxonomy" id="231223"/>
    <lineage>
        <taxon>Eukaryota</taxon>
        <taxon>Metazoa</taxon>
        <taxon>Spiralia</taxon>
        <taxon>Lophotrochozoa</taxon>
        <taxon>Mollusca</taxon>
        <taxon>Gastropoda</taxon>
        <taxon>Heterobranchia</taxon>
        <taxon>Euthyneura</taxon>
        <taxon>Panpulmonata</taxon>
        <taxon>Sacoglossa</taxon>
        <taxon>Placobranchoidea</taxon>
        <taxon>Plakobranchidae</taxon>
        <taxon>Elysia</taxon>
    </lineage>
</organism>